<proteinExistence type="inferred from homology"/>
<keyword evidence="2" id="KW-0812">Transmembrane</keyword>
<dbReference type="Proteomes" id="UP000280698">
    <property type="component" value="Unassembled WGS sequence"/>
</dbReference>
<dbReference type="SUPFAM" id="SSF52402">
    <property type="entry name" value="Adenine nucleotide alpha hydrolases-like"/>
    <property type="match status" value="1"/>
</dbReference>
<dbReference type="Pfam" id="PF00582">
    <property type="entry name" value="Usp"/>
    <property type="match status" value="1"/>
</dbReference>
<comment type="caution">
    <text evidence="4">The sequence shown here is derived from an EMBL/GenBank/DDBJ whole genome shotgun (WGS) entry which is preliminary data.</text>
</comment>
<name>A0ABX9WCZ3_9ACTN</name>
<evidence type="ECO:0000313" key="4">
    <source>
        <dbReference type="EMBL" id="RNL92583.1"/>
    </source>
</evidence>
<comment type="similarity">
    <text evidence="1">Belongs to the universal stress protein A family.</text>
</comment>
<sequence length="208" mass="22377">MTPWWWVLLVAVFWLAIGLLTAAWFVIRAGHPHLLWYVVGGLLGPLFIPIAVERGRAGTAVVDMVHRPSTGKGTGLRVAVGVDGSAESDRALRAIARALSRTASELVLVTVTSPDSVGEDVPTEQREARRMLDQRSDALPAGLPRPTIEIVRGHPVDALLAVAEAHDVDLLVVGRHGHGVRDRLLGSVAEELARRSSRALLLGSLPDR</sequence>
<evidence type="ECO:0000259" key="3">
    <source>
        <dbReference type="Pfam" id="PF00582"/>
    </source>
</evidence>
<organism evidence="4 5">
    <name type="scientific">Micromonospora solifontis</name>
    <dbReference type="NCBI Taxonomy" id="2487138"/>
    <lineage>
        <taxon>Bacteria</taxon>
        <taxon>Bacillati</taxon>
        <taxon>Actinomycetota</taxon>
        <taxon>Actinomycetes</taxon>
        <taxon>Micromonosporales</taxon>
        <taxon>Micromonosporaceae</taxon>
        <taxon>Micromonospora</taxon>
    </lineage>
</organism>
<feature type="domain" description="UspA" evidence="3">
    <location>
        <begin position="77"/>
        <end position="198"/>
    </location>
</feature>
<accession>A0ABX9WCZ3</accession>
<keyword evidence="2" id="KW-0472">Membrane</keyword>
<dbReference type="RefSeq" id="WP_123242955.1">
    <property type="nucleotide sequence ID" value="NZ_JAAHBY010000084.1"/>
</dbReference>
<dbReference type="EMBL" id="RJLN01000084">
    <property type="protein sequence ID" value="RNL92583.1"/>
    <property type="molecule type" value="Genomic_DNA"/>
</dbReference>
<feature type="transmembrane region" description="Helical" evidence="2">
    <location>
        <begin position="6"/>
        <end position="27"/>
    </location>
</feature>
<protein>
    <submittedName>
        <fullName evidence="4">Universal stress protein</fullName>
    </submittedName>
</protein>
<dbReference type="Gene3D" id="3.40.50.620">
    <property type="entry name" value="HUPs"/>
    <property type="match status" value="1"/>
</dbReference>
<gene>
    <name evidence="4" type="ORF">EFE23_22700</name>
</gene>
<feature type="transmembrane region" description="Helical" evidence="2">
    <location>
        <begin position="34"/>
        <end position="52"/>
    </location>
</feature>
<evidence type="ECO:0000256" key="2">
    <source>
        <dbReference type="SAM" id="Phobius"/>
    </source>
</evidence>
<dbReference type="PRINTS" id="PR01438">
    <property type="entry name" value="UNVRSLSTRESS"/>
</dbReference>
<dbReference type="CDD" id="cd00293">
    <property type="entry name" value="USP-like"/>
    <property type="match status" value="1"/>
</dbReference>
<evidence type="ECO:0000313" key="5">
    <source>
        <dbReference type="Proteomes" id="UP000280698"/>
    </source>
</evidence>
<dbReference type="PANTHER" id="PTHR46268:SF6">
    <property type="entry name" value="UNIVERSAL STRESS PROTEIN UP12"/>
    <property type="match status" value="1"/>
</dbReference>
<evidence type="ECO:0000256" key="1">
    <source>
        <dbReference type="ARBA" id="ARBA00008791"/>
    </source>
</evidence>
<dbReference type="InterPro" id="IPR014729">
    <property type="entry name" value="Rossmann-like_a/b/a_fold"/>
</dbReference>
<dbReference type="InterPro" id="IPR006015">
    <property type="entry name" value="Universal_stress_UspA"/>
</dbReference>
<keyword evidence="2" id="KW-1133">Transmembrane helix</keyword>
<keyword evidence="5" id="KW-1185">Reference proteome</keyword>
<dbReference type="InterPro" id="IPR006016">
    <property type="entry name" value="UspA"/>
</dbReference>
<reference evidence="4 5" key="1">
    <citation type="submission" date="2018-11" db="EMBL/GenBank/DDBJ databases">
        <title>Micromonospora sp. PPF5-17, a new actinomycetes isolated from a hot spring soil.</title>
        <authorList>
            <person name="Thawai C."/>
        </authorList>
    </citation>
    <scope>NUCLEOTIDE SEQUENCE [LARGE SCALE GENOMIC DNA]</scope>
    <source>
        <strain evidence="4 5">PPF5-17</strain>
    </source>
</reference>
<dbReference type="PANTHER" id="PTHR46268">
    <property type="entry name" value="STRESS RESPONSE PROTEIN NHAX"/>
    <property type="match status" value="1"/>
</dbReference>